<dbReference type="Proteomes" id="UP001334248">
    <property type="component" value="Unassembled WGS sequence"/>
</dbReference>
<feature type="region of interest" description="Disordered" evidence="1">
    <location>
        <begin position="320"/>
        <end position="357"/>
    </location>
</feature>
<feature type="transmembrane region" description="Helical" evidence="2">
    <location>
        <begin position="468"/>
        <end position="490"/>
    </location>
</feature>
<organism evidence="3 4">
    <name type="scientific">Knufia obscura</name>
    <dbReference type="NCBI Taxonomy" id="1635080"/>
    <lineage>
        <taxon>Eukaryota</taxon>
        <taxon>Fungi</taxon>
        <taxon>Dikarya</taxon>
        <taxon>Ascomycota</taxon>
        <taxon>Pezizomycotina</taxon>
        <taxon>Eurotiomycetes</taxon>
        <taxon>Chaetothyriomycetidae</taxon>
        <taxon>Chaetothyriales</taxon>
        <taxon>Trichomeriaceae</taxon>
        <taxon>Knufia</taxon>
    </lineage>
</organism>
<gene>
    <name evidence="3" type="ORF">PMZ80_009697</name>
</gene>
<dbReference type="EMBL" id="JAVHJV010000014">
    <property type="protein sequence ID" value="KAK5938108.1"/>
    <property type="molecule type" value="Genomic_DNA"/>
</dbReference>
<evidence type="ECO:0000313" key="4">
    <source>
        <dbReference type="Proteomes" id="UP001334248"/>
    </source>
</evidence>
<evidence type="ECO:0000313" key="3">
    <source>
        <dbReference type="EMBL" id="KAK5938108.1"/>
    </source>
</evidence>
<dbReference type="GeneID" id="90003146"/>
<feature type="compositionally biased region" description="Polar residues" evidence="1">
    <location>
        <begin position="320"/>
        <end position="345"/>
    </location>
</feature>
<feature type="compositionally biased region" description="Pro residues" evidence="1">
    <location>
        <begin position="43"/>
        <end position="60"/>
    </location>
</feature>
<keyword evidence="4" id="KW-1185">Reference proteome</keyword>
<evidence type="ECO:0000256" key="1">
    <source>
        <dbReference type="SAM" id="MobiDB-lite"/>
    </source>
</evidence>
<proteinExistence type="predicted"/>
<keyword evidence="2" id="KW-0812">Transmembrane</keyword>
<feature type="compositionally biased region" description="Polar residues" evidence="1">
    <location>
        <begin position="404"/>
        <end position="425"/>
    </location>
</feature>
<sequence>MASDLTSARQLTHKHATGFAGSSQTPPHLQLISARTLFAARPTEPPSSPPPTSPLPPLPETAPYGEQRSLSSFSEASRSGRPARPPRPTTSLPDLKPRTITSPEIYRRQRCTELAAQVKYSPNQPRSTVRSPSVQRPPKTPDHRNSIRLLTPTPQTTSTFSEDVLSALPKLFQRSPRQCLDTPVGSPLTSPNGTDRLRAWQVYHRSPTKSPSKSQKRKTDTKKPIARTALFIPRTPPASTDRIGIHPPSISEPLPEVTQSCYATQTRNTSTGTLFPPRRSSKSAHTGSSTRSPPPLSPSHKRSQAVTAFAFDFGNYYDSSQAGSHGSSDNPTSLPKLPSTPNVNDPSPLGHTASTKHHQYLCTTDASDHSKRPSTEDITFTSLPYAHTIHTAGPPPKTEHDLLNTDNTNTAQSTPSPHDSSTCSQPHLPRTLSRHVNFRSTDLEAAEEEEETREPTEEEIRNAKRKRWLWIISTISLVLVATAGILGGIISKLKVMAS</sequence>
<name>A0ABR0RD48_9EURO</name>
<feature type="compositionally biased region" description="Polar residues" evidence="1">
    <location>
        <begin position="120"/>
        <end position="134"/>
    </location>
</feature>
<keyword evidence="2" id="KW-0472">Membrane</keyword>
<dbReference type="RefSeq" id="XP_064726198.1">
    <property type="nucleotide sequence ID" value="XM_064878090.1"/>
</dbReference>
<reference evidence="3 4" key="1">
    <citation type="journal article" date="2023" name="Res Sq">
        <title>Genomic and morphological characterization of Knufia obscura isolated from the Mars 2020 spacecraft assembly facility.</title>
        <authorList>
            <person name="Chander A.M."/>
            <person name="Teixeira M.M."/>
            <person name="Singh N.K."/>
            <person name="Williams M.P."/>
            <person name="Parker C.W."/>
            <person name="Leo P."/>
            <person name="Stajich J.E."/>
            <person name="Torok T."/>
            <person name="Tighe S."/>
            <person name="Mason C.E."/>
            <person name="Venkateswaran K."/>
        </authorList>
    </citation>
    <scope>NUCLEOTIDE SEQUENCE [LARGE SCALE GENOMIC DNA]</scope>
    <source>
        <strain evidence="3 4">CCFEE 5817</strain>
    </source>
</reference>
<keyword evidence="2" id="KW-1133">Transmembrane helix</keyword>
<feature type="region of interest" description="Disordered" evidence="1">
    <location>
        <begin position="1"/>
        <end position="158"/>
    </location>
</feature>
<feature type="region of interest" description="Disordered" evidence="1">
    <location>
        <begin position="387"/>
        <end position="438"/>
    </location>
</feature>
<evidence type="ECO:0000256" key="2">
    <source>
        <dbReference type="SAM" id="Phobius"/>
    </source>
</evidence>
<accession>A0ABR0RD48</accession>
<feature type="region of interest" description="Disordered" evidence="1">
    <location>
        <begin position="204"/>
        <end position="303"/>
    </location>
</feature>
<feature type="compositionally biased region" description="Polar residues" evidence="1">
    <location>
        <begin position="257"/>
        <end position="273"/>
    </location>
</feature>
<feature type="compositionally biased region" description="Low complexity" evidence="1">
    <location>
        <begin position="68"/>
        <end position="82"/>
    </location>
</feature>
<protein>
    <submittedName>
        <fullName evidence="3">Uncharacterized protein</fullName>
    </submittedName>
</protein>
<feature type="compositionally biased region" description="Polar residues" evidence="1">
    <location>
        <begin position="1"/>
        <end position="10"/>
    </location>
</feature>
<feature type="region of interest" description="Disordered" evidence="1">
    <location>
        <begin position="177"/>
        <end position="196"/>
    </location>
</feature>
<comment type="caution">
    <text evidence="3">The sequence shown here is derived from an EMBL/GenBank/DDBJ whole genome shotgun (WGS) entry which is preliminary data.</text>
</comment>